<dbReference type="EMBL" id="CP146022">
    <property type="protein sequence ID" value="WWQ62639.1"/>
    <property type="molecule type" value="Genomic_DNA"/>
</dbReference>
<name>A0ACD5A692_9ACTN</name>
<evidence type="ECO:0000313" key="1">
    <source>
        <dbReference type="EMBL" id="WWQ62639.1"/>
    </source>
</evidence>
<protein>
    <submittedName>
        <fullName evidence="1">Uncharacterized protein</fullName>
    </submittedName>
</protein>
<evidence type="ECO:0000313" key="2">
    <source>
        <dbReference type="Proteomes" id="UP001432251"/>
    </source>
</evidence>
<organism evidence="1 2">
    <name type="scientific">Streptomyces citrinus</name>
    <dbReference type="NCBI Taxonomy" id="3118173"/>
    <lineage>
        <taxon>Bacteria</taxon>
        <taxon>Bacillati</taxon>
        <taxon>Actinomycetota</taxon>
        <taxon>Actinomycetes</taxon>
        <taxon>Kitasatosporales</taxon>
        <taxon>Streptomycetaceae</taxon>
        <taxon>Streptomyces</taxon>
    </lineage>
</organism>
<accession>A0ACD5A692</accession>
<sequence length="51" mass="5565">MDERHGGQHGRTALIAYLRGGVARLCRGRFRTGEVRAQTLSAASRGVLLSR</sequence>
<gene>
    <name evidence="1" type="ORF">V2W30_04185</name>
</gene>
<dbReference type="Proteomes" id="UP001432251">
    <property type="component" value="Chromosome"/>
</dbReference>
<proteinExistence type="predicted"/>
<keyword evidence="2" id="KW-1185">Reference proteome</keyword>
<reference evidence="1" key="1">
    <citation type="journal article" date="2025" name="Int. J. Syst. Evol. Microbiol.">
        <title>Streptomyces citrinus sp. nov., with yellow diffusible pigment.</title>
        <authorList>
            <person name="He Y."/>
            <person name="Yang E."/>
            <person name="Xu J."/>
            <person name="Sun Y."/>
            <person name="Sun L."/>
        </authorList>
    </citation>
    <scope>NUCLEOTIDE SEQUENCE</scope>
    <source>
        <strain evidence="1">Q6</strain>
    </source>
</reference>